<sequence length="65" mass="6666">MAPPQAALTGSRAFSAVARDKAAGVIKAARVDGIAEATVKRARKRAGIATVRQGFGQGSVWSIDV</sequence>
<keyword evidence="2" id="KW-1185">Reference proteome</keyword>
<dbReference type="AlphaFoldDB" id="A0A421B6H2"/>
<accession>A0A421B6H2</accession>
<gene>
    <name evidence="1" type="ORF">CLV68_0356</name>
</gene>
<dbReference type="Proteomes" id="UP000282454">
    <property type="component" value="Unassembled WGS sequence"/>
</dbReference>
<proteinExistence type="predicted"/>
<name>A0A421B6H2_9PSEU</name>
<reference evidence="1 2" key="1">
    <citation type="submission" date="2018-10" db="EMBL/GenBank/DDBJ databases">
        <title>Genomic Encyclopedia of Archaeal and Bacterial Type Strains, Phase II (KMG-II): from individual species to whole genera.</title>
        <authorList>
            <person name="Goeker M."/>
        </authorList>
    </citation>
    <scope>NUCLEOTIDE SEQUENCE [LARGE SCALE GENOMIC DNA]</scope>
    <source>
        <strain evidence="1 2">DSM 45657</strain>
    </source>
</reference>
<evidence type="ECO:0000313" key="1">
    <source>
        <dbReference type="EMBL" id="RLK59869.1"/>
    </source>
</evidence>
<protein>
    <submittedName>
        <fullName evidence="1">Uncharacterized protein</fullName>
    </submittedName>
</protein>
<dbReference type="EMBL" id="RCDD01000001">
    <property type="protein sequence ID" value="RLK59869.1"/>
    <property type="molecule type" value="Genomic_DNA"/>
</dbReference>
<organism evidence="1 2">
    <name type="scientific">Actinokineospora cianjurensis</name>
    <dbReference type="NCBI Taxonomy" id="585224"/>
    <lineage>
        <taxon>Bacteria</taxon>
        <taxon>Bacillati</taxon>
        <taxon>Actinomycetota</taxon>
        <taxon>Actinomycetes</taxon>
        <taxon>Pseudonocardiales</taxon>
        <taxon>Pseudonocardiaceae</taxon>
        <taxon>Actinokineospora</taxon>
    </lineage>
</organism>
<evidence type="ECO:0000313" key="2">
    <source>
        <dbReference type="Proteomes" id="UP000282454"/>
    </source>
</evidence>
<comment type="caution">
    <text evidence="1">The sequence shown here is derived from an EMBL/GenBank/DDBJ whole genome shotgun (WGS) entry which is preliminary data.</text>
</comment>